<evidence type="ECO:0000256" key="1">
    <source>
        <dbReference type="SAM" id="Phobius"/>
    </source>
</evidence>
<dbReference type="EMBL" id="QGML01001070">
    <property type="protein sequence ID" value="TVY89856.1"/>
    <property type="molecule type" value="Genomic_DNA"/>
</dbReference>
<gene>
    <name evidence="2" type="ORF">LAWI1_G004091</name>
</gene>
<protein>
    <recommendedName>
        <fullName evidence="4">MARVEL domain-containing protein</fullName>
    </recommendedName>
</protein>
<dbReference type="AlphaFoldDB" id="A0A559MA71"/>
<feature type="transmembrane region" description="Helical" evidence="1">
    <location>
        <begin position="159"/>
        <end position="179"/>
    </location>
</feature>
<comment type="caution">
    <text evidence="2">The sequence shown here is derived from an EMBL/GenBank/DDBJ whole genome shotgun (WGS) entry which is preliminary data.</text>
</comment>
<keyword evidence="1" id="KW-1133">Transmembrane helix</keyword>
<feature type="transmembrane region" description="Helical" evidence="1">
    <location>
        <begin position="72"/>
        <end position="97"/>
    </location>
</feature>
<organism evidence="2 3">
    <name type="scientific">Lachnellula willkommii</name>
    <dbReference type="NCBI Taxonomy" id="215461"/>
    <lineage>
        <taxon>Eukaryota</taxon>
        <taxon>Fungi</taxon>
        <taxon>Dikarya</taxon>
        <taxon>Ascomycota</taxon>
        <taxon>Pezizomycotina</taxon>
        <taxon>Leotiomycetes</taxon>
        <taxon>Helotiales</taxon>
        <taxon>Lachnaceae</taxon>
        <taxon>Lachnellula</taxon>
    </lineage>
</organism>
<keyword evidence="1" id="KW-0472">Membrane</keyword>
<evidence type="ECO:0008006" key="4">
    <source>
        <dbReference type="Google" id="ProtNLM"/>
    </source>
</evidence>
<keyword evidence="1" id="KW-0812">Transmembrane</keyword>
<name>A0A559MA71_9HELO</name>
<accession>A0A559MA71</accession>
<evidence type="ECO:0000313" key="2">
    <source>
        <dbReference type="EMBL" id="TVY89856.1"/>
    </source>
</evidence>
<dbReference type="Proteomes" id="UP000315522">
    <property type="component" value="Unassembled WGS sequence"/>
</dbReference>
<feature type="transmembrane region" description="Helical" evidence="1">
    <location>
        <begin position="46"/>
        <end position="66"/>
    </location>
</feature>
<feature type="non-terminal residue" evidence="2">
    <location>
        <position position="1"/>
    </location>
</feature>
<keyword evidence="3" id="KW-1185">Reference proteome</keyword>
<reference evidence="2 3" key="1">
    <citation type="submission" date="2018-05" db="EMBL/GenBank/DDBJ databases">
        <title>Genome sequencing and assembly of the regulated plant pathogen Lachnellula willkommii and related sister species for the development of diagnostic species identification markers.</title>
        <authorList>
            <person name="Giroux E."/>
            <person name="Bilodeau G."/>
        </authorList>
    </citation>
    <scope>NUCLEOTIDE SEQUENCE [LARGE SCALE GENOMIC DNA]</scope>
    <source>
        <strain evidence="2 3">CBS 172.35</strain>
    </source>
</reference>
<sequence length="271" mass="30654">DQKTRGPEGADNERRKIRQADTMLKRNVRGGKPSDYPRWSFHGLRCAQLLSSATVSGIMAFFMYYLKKESFAIPWTFIVLFSISLATIASLLVTIVMYNFTFLSPRFNLVLNGGISFFWAMGLGMLSWSVSSSHVLDKACTGSVWGGEAEAGVCRDYKALWSMTLVGTVSTLLALALDFQTWKKATRRGAYIMPEDDKDAQKMNDLKTPRARDVGYEVPREQDANKSTGSTTIWQEQDIGYHNRYGAEEAHGPLDGEEIKDMRYQNRHFRD</sequence>
<evidence type="ECO:0000313" key="3">
    <source>
        <dbReference type="Proteomes" id="UP000315522"/>
    </source>
</evidence>
<proteinExistence type="predicted"/>
<feature type="transmembrane region" description="Helical" evidence="1">
    <location>
        <begin position="109"/>
        <end position="128"/>
    </location>
</feature>